<dbReference type="AlphaFoldDB" id="R7RRS1"/>
<dbReference type="PANTHER" id="PTHR43693">
    <property type="entry name" value="PROTEIN PHOSPHATASE CHEZ"/>
    <property type="match status" value="1"/>
</dbReference>
<evidence type="ECO:0000313" key="5">
    <source>
        <dbReference type="Proteomes" id="UP000014923"/>
    </source>
</evidence>
<reference evidence="4" key="1">
    <citation type="submission" date="2013-03" db="EMBL/GenBank/DDBJ databases">
        <title>Draft genome sequence of the hydrogen-ethanol-producing anaerobic alkalithermophilic Caloramator celere.</title>
        <authorList>
            <person name="Ciranna A."/>
            <person name="Larjo A."/>
            <person name="Kivisto A."/>
            <person name="Santala V."/>
            <person name="Roos C."/>
            <person name="Karp M."/>
        </authorList>
    </citation>
    <scope>NUCLEOTIDE SEQUENCE [LARGE SCALE GENOMIC DNA]</scope>
    <source>
        <strain evidence="4">DSM 8682</strain>
    </source>
</reference>
<keyword evidence="2" id="KW-0378">Hydrolase</keyword>
<dbReference type="SUPFAM" id="SSF103039">
    <property type="entry name" value="CheC-like"/>
    <property type="match status" value="1"/>
</dbReference>
<accession>R7RRS1</accession>
<dbReference type="InterPro" id="IPR028976">
    <property type="entry name" value="CheC-like_sf"/>
</dbReference>
<evidence type="ECO:0000313" key="4">
    <source>
        <dbReference type="EMBL" id="CDF58041.1"/>
    </source>
</evidence>
<protein>
    <submittedName>
        <fullName evidence="4">Chemotaxis protein CheC--inhibitor of MCP methylation</fullName>
    </submittedName>
</protein>
<gene>
    <name evidence="4" type="ORF">TCEL_01955</name>
</gene>
<sequence>MELNLNELQIDALKEIGNIGAGNAATALSQLINKKVDMSVPQLDILEFSDMIKRVGNEDDEVVAVLLKVFGDIQGNILFLVKNEEAQKFFDTLMFGFSNINEEMFYSMFQEIGNILGNSYLNAVSQITNLSLLLFHQ</sequence>
<dbReference type="CDD" id="cd17909">
    <property type="entry name" value="CheC_ClassI"/>
    <property type="match status" value="1"/>
</dbReference>
<evidence type="ECO:0000256" key="2">
    <source>
        <dbReference type="ARBA" id="ARBA00022801"/>
    </source>
</evidence>
<dbReference type="InterPro" id="IPR007597">
    <property type="entry name" value="CheC"/>
</dbReference>
<evidence type="ECO:0000259" key="3">
    <source>
        <dbReference type="Pfam" id="PF04509"/>
    </source>
</evidence>
<keyword evidence="5" id="KW-1185">Reference proteome</keyword>
<dbReference type="Pfam" id="PF04509">
    <property type="entry name" value="CheC"/>
    <property type="match status" value="1"/>
</dbReference>
<dbReference type="Gene3D" id="3.40.1550.10">
    <property type="entry name" value="CheC-like"/>
    <property type="match status" value="1"/>
</dbReference>
<dbReference type="eggNOG" id="COG1776">
    <property type="taxonomic scope" value="Bacteria"/>
</dbReference>
<dbReference type="PANTHER" id="PTHR43693:SF1">
    <property type="entry name" value="PROTEIN PHOSPHATASE CHEZ"/>
    <property type="match status" value="1"/>
</dbReference>
<dbReference type="Proteomes" id="UP000014923">
    <property type="component" value="Unassembled WGS sequence"/>
</dbReference>
<dbReference type="EMBL" id="CAVN010000093">
    <property type="protein sequence ID" value="CDF58041.1"/>
    <property type="molecule type" value="Genomic_DNA"/>
</dbReference>
<organism evidence="4 5">
    <name type="scientific">Thermobrachium celere DSM 8682</name>
    <dbReference type="NCBI Taxonomy" id="941824"/>
    <lineage>
        <taxon>Bacteria</taxon>
        <taxon>Bacillati</taxon>
        <taxon>Bacillota</taxon>
        <taxon>Clostridia</taxon>
        <taxon>Eubacteriales</taxon>
        <taxon>Clostridiaceae</taxon>
        <taxon>Thermobrachium</taxon>
    </lineage>
</organism>
<keyword evidence="1" id="KW-0145">Chemotaxis</keyword>
<dbReference type="GO" id="GO:0016787">
    <property type="term" value="F:hydrolase activity"/>
    <property type="evidence" value="ECO:0007669"/>
    <property type="project" value="UniProtKB-KW"/>
</dbReference>
<dbReference type="GO" id="GO:0006935">
    <property type="term" value="P:chemotaxis"/>
    <property type="evidence" value="ECO:0007669"/>
    <property type="project" value="UniProtKB-KW"/>
</dbReference>
<name>R7RRS1_9CLOT</name>
<evidence type="ECO:0000256" key="1">
    <source>
        <dbReference type="ARBA" id="ARBA00022500"/>
    </source>
</evidence>
<dbReference type="HOGENOM" id="CLU_1864191_0_0_9"/>
<comment type="caution">
    <text evidence="4">The sequence shown here is derived from an EMBL/GenBank/DDBJ whole genome shotgun (WGS) entry which is preliminary data.</text>
</comment>
<dbReference type="InterPro" id="IPR050992">
    <property type="entry name" value="CheZ_family_phosphatases"/>
</dbReference>
<proteinExistence type="predicted"/>
<feature type="domain" description="CheC-like protein" evidence="3">
    <location>
        <begin position="9"/>
        <end position="43"/>
    </location>
</feature>
<dbReference type="RefSeq" id="WP_018661752.1">
    <property type="nucleotide sequence ID" value="NZ_HF952018.1"/>
</dbReference>